<dbReference type="Pfam" id="PF09832">
    <property type="entry name" value="DUF2059"/>
    <property type="match status" value="1"/>
</dbReference>
<evidence type="ECO:0000256" key="1">
    <source>
        <dbReference type="SAM" id="SignalP"/>
    </source>
</evidence>
<comment type="caution">
    <text evidence="3">The sequence shown here is derived from an EMBL/GenBank/DDBJ whole genome shotgun (WGS) entry which is preliminary data.</text>
</comment>
<proteinExistence type="predicted"/>
<protein>
    <submittedName>
        <fullName evidence="3">DUF2059 domain-containing protein</fullName>
    </submittedName>
</protein>
<feature type="domain" description="DUF2059" evidence="2">
    <location>
        <begin position="105"/>
        <end position="146"/>
    </location>
</feature>
<dbReference type="RefSeq" id="WP_322466920.1">
    <property type="nucleotide sequence ID" value="NZ_JAXOJX010000038.1"/>
</dbReference>
<dbReference type="InterPro" id="IPR018637">
    <property type="entry name" value="DUF2059"/>
</dbReference>
<keyword evidence="1" id="KW-0732">Signal</keyword>
<accession>A0ABU5IJI2</accession>
<evidence type="ECO:0000259" key="2">
    <source>
        <dbReference type="Pfam" id="PF09832"/>
    </source>
</evidence>
<keyword evidence="4" id="KW-1185">Reference proteome</keyword>
<gene>
    <name evidence="3" type="ORF">SM757_21020</name>
</gene>
<organism evidence="3 4">
    <name type="scientific">Azohydromonas lata</name>
    <dbReference type="NCBI Taxonomy" id="45677"/>
    <lineage>
        <taxon>Bacteria</taxon>
        <taxon>Pseudomonadati</taxon>
        <taxon>Pseudomonadota</taxon>
        <taxon>Betaproteobacteria</taxon>
        <taxon>Burkholderiales</taxon>
        <taxon>Sphaerotilaceae</taxon>
        <taxon>Azohydromonas</taxon>
    </lineage>
</organism>
<reference evidence="3 4" key="1">
    <citation type="submission" date="2023-11" db="EMBL/GenBank/DDBJ databases">
        <title>Draft genome of Azohydromonas lata strain H1 (DSM1123), a polyhydroxyalkanoate producer.</title>
        <authorList>
            <person name="Traversa D."/>
            <person name="D'Addabbo P."/>
            <person name="Pazzani C."/>
            <person name="Manzari C."/>
            <person name="Chiara M."/>
            <person name="Scrascia M."/>
        </authorList>
    </citation>
    <scope>NUCLEOTIDE SEQUENCE [LARGE SCALE GENOMIC DNA]</scope>
    <source>
        <strain evidence="3 4">H1</strain>
    </source>
</reference>
<feature type="chain" id="PRO_5046590608" evidence="1">
    <location>
        <begin position="21"/>
        <end position="188"/>
    </location>
</feature>
<dbReference type="EMBL" id="JAXOJX010000038">
    <property type="protein sequence ID" value="MDZ5459062.1"/>
    <property type="molecule type" value="Genomic_DNA"/>
</dbReference>
<dbReference type="Proteomes" id="UP001293718">
    <property type="component" value="Unassembled WGS sequence"/>
</dbReference>
<feature type="signal peptide" evidence="1">
    <location>
        <begin position="1"/>
        <end position="20"/>
    </location>
</feature>
<evidence type="ECO:0000313" key="3">
    <source>
        <dbReference type="EMBL" id="MDZ5459062.1"/>
    </source>
</evidence>
<sequence length="188" mass="19786">MWKSIALAAALAVAGAGAHAQSKKELAQKAVQLQAEGVEGIGRSIADQTANQVLSAVGPALQAVPPEKREATAKDLQAEIKKFHAEIETVLRKRAAETGPATLGALLESRFSEDELKTLIAWLESPVSKKFEQIVPEMHQALSQKVVADTKGTVEPRLKALEATLRKRLEAGGAQLSAPAAGSAPGKK</sequence>
<name>A0ABU5IJI2_9BURK</name>
<evidence type="ECO:0000313" key="4">
    <source>
        <dbReference type="Proteomes" id="UP001293718"/>
    </source>
</evidence>